<dbReference type="Pfam" id="PF01478">
    <property type="entry name" value="Peptidase_A24"/>
    <property type="match status" value="1"/>
</dbReference>
<dbReference type="GO" id="GO:0004190">
    <property type="term" value="F:aspartic-type endopeptidase activity"/>
    <property type="evidence" value="ECO:0007669"/>
    <property type="project" value="InterPro"/>
</dbReference>
<dbReference type="Gene3D" id="1.20.120.1220">
    <property type="match status" value="1"/>
</dbReference>
<protein>
    <submittedName>
        <fullName evidence="4">Type 4 prepilin peptidase 1</fullName>
    </submittedName>
</protein>
<dbReference type="RefSeq" id="WP_132301906.1">
    <property type="nucleotide sequence ID" value="NZ_CP170642.1"/>
</dbReference>
<evidence type="ECO:0000259" key="3">
    <source>
        <dbReference type="Pfam" id="PF01478"/>
    </source>
</evidence>
<dbReference type="EMBL" id="SMGJ01000004">
    <property type="protein sequence ID" value="TCK69485.1"/>
    <property type="molecule type" value="Genomic_DNA"/>
</dbReference>
<gene>
    <name evidence="4" type="ORF">EV692_1403</name>
</gene>
<sequence>MIILGFFLLGGIVVTLVRYYLQNLATQIQQEIYQSYVDLFPDNAPQVCPENSRLMPIKCAGFWLYFLVGAILFGLNAYYFINPIQALFWLTSGVLLFLIAKIDGHYQFISVTHCQCLMALGVSGAYFQFTPISLEQSLQSLLIGFGAFYLIFYLAQCYYHQDALGRGDYWLIAALSSFYDWQQLPYLIFVACCSGLIFAGIKWLKGEKIDYLPFAPFLVIGQVFMLGANMVG</sequence>
<organism evidence="4 5">
    <name type="scientific">Lonepinella koalarum</name>
    <dbReference type="NCBI Taxonomy" id="53417"/>
    <lineage>
        <taxon>Bacteria</taxon>
        <taxon>Pseudomonadati</taxon>
        <taxon>Pseudomonadota</taxon>
        <taxon>Gammaproteobacteria</taxon>
        <taxon>Pasteurellales</taxon>
        <taxon>Pasteurellaceae</taxon>
        <taxon>Lonepinella</taxon>
    </lineage>
</organism>
<dbReference type="GO" id="GO:0005886">
    <property type="term" value="C:plasma membrane"/>
    <property type="evidence" value="ECO:0007669"/>
    <property type="project" value="TreeGrafter"/>
</dbReference>
<feature type="domain" description="Prepilin type IV endopeptidase peptidase" evidence="3">
    <location>
        <begin position="94"/>
        <end position="199"/>
    </location>
</feature>
<reference evidence="4 5" key="1">
    <citation type="submission" date="2019-03" db="EMBL/GenBank/DDBJ databases">
        <title>Genomic Encyclopedia of Type Strains, Phase IV (KMG-IV): sequencing the most valuable type-strain genomes for metagenomic binning, comparative biology and taxonomic classification.</title>
        <authorList>
            <person name="Goeker M."/>
        </authorList>
    </citation>
    <scope>NUCLEOTIDE SEQUENCE [LARGE SCALE GENOMIC DNA]</scope>
    <source>
        <strain evidence="4 5">DSM 10053</strain>
    </source>
</reference>
<dbReference type="GO" id="GO:0006465">
    <property type="term" value="P:signal peptide processing"/>
    <property type="evidence" value="ECO:0007669"/>
    <property type="project" value="TreeGrafter"/>
</dbReference>
<name>A0A4R1KWA1_9PAST</name>
<dbReference type="InterPro" id="IPR000045">
    <property type="entry name" value="Prepilin_IV_endopep_pep"/>
</dbReference>
<feature type="transmembrane region" description="Helical" evidence="2">
    <location>
        <begin position="211"/>
        <end position="231"/>
    </location>
</feature>
<dbReference type="Proteomes" id="UP000295496">
    <property type="component" value="Unassembled WGS sequence"/>
</dbReference>
<comment type="caution">
    <text evidence="4">The sequence shown here is derived from an EMBL/GenBank/DDBJ whole genome shotgun (WGS) entry which is preliminary data.</text>
</comment>
<keyword evidence="2" id="KW-0812">Transmembrane</keyword>
<dbReference type="PANTHER" id="PTHR30487:SF0">
    <property type="entry name" value="PREPILIN LEADER PEPTIDASE_N-METHYLTRANSFERASE-RELATED"/>
    <property type="match status" value="1"/>
</dbReference>
<evidence type="ECO:0000313" key="5">
    <source>
        <dbReference type="Proteomes" id="UP000295496"/>
    </source>
</evidence>
<comment type="similarity">
    <text evidence="1">Belongs to the peptidase A24 family.</text>
</comment>
<feature type="transmembrane region" description="Helical" evidence="2">
    <location>
        <begin position="108"/>
        <end position="129"/>
    </location>
</feature>
<accession>A0A4R1KWA1</accession>
<feature type="transmembrane region" description="Helical" evidence="2">
    <location>
        <begin position="62"/>
        <end position="81"/>
    </location>
</feature>
<dbReference type="AlphaFoldDB" id="A0A4R1KWA1"/>
<evidence type="ECO:0000256" key="1">
    <source>
        <dbReference type="ARBA" id="ARBA00005801"/>
    </source>
</evidence>
<keyword evidence="2" id="KW-1133">Transmembrane helix</keyword>
<proteinExistence type="inferred from homology"/>
<dbReference type="PANTHER" id="PTHR30487">
    <property type="entry name" value="TYPE 4 PREPILIN-LIKE PROTEINS LEADER PEPTIDE-PROCESSING ENZYME"/>
    <property type="match status" value="1"/>
</dbReference>
<evidence type="ECO:0000256" key="2">
    <source>
        <dbReference type="SAM" id="Phobius"/>
    </source>
</evidence>
<dbReference type="InterPro" id="IPR050882">
    <property type="entry name" value="Prepilin_peptidase/N-MTase"/>
</dbReference>
<keyword evidence="5" id="KW-1185">Reference proteome</keyword>
<keyword evidence="2" id="KW-0472">Membrane</keyword>
<feature type="transmembrane region" description="Helical" evidence="2">
    <location>
        <begin position="184"/>
        <end position="204"/>
    </location>
</feature>
<feature type="transmembrane region" description="Helical" evidence="2">
    <location>
        <begin position="141"/>
        <end position="161"/>
    </location>
</feature>
<evidence type="ECO:0000313" key="4">
    <source>
        <dbReference type="EMBL" id="TCK69485.1"/>
    </source>
</evidence>